<feature type="compositionally biased region" description="Basic and acidic residues" evidence="5">
    <location>
        <begin position="34"/>
        <end position="98"/>
    </location>
</feature>
<evidence type="ECO:0000256" key="5">
    <source>
        <dbReference type="SAM" id="MobiDB-lite"/>
    </source>
</evidence>
<evidence type="ECO:0000256" key="2">
    <source>
        <dbReference type="ARBA" id="ARBA00020786"/>
    </source>
</evidence>
<dbReference type="FunFam" id="1.10.238.10:FF:000178">
    <property type="entry name" value="Calmodulin-2 A"/>
    <property type="match status" value="1"/>
</dbReference>
<dbReference type="Pfam" id="PF13499">
    <property type="entry name" value="EF-hand_7"/>
    <property type="match status" value="1"/>
</dbReference>
<evidence type="ECO:0000259" key="6">
    <source>
        <dbReference type="PROSITE" id="PS50222"/>
    </source>
</evidence>
<dbReference type="EMBL" id="CAKKNE010000006">
    <property type="protein sequence ID" value="CAH0379691.1"/>
    <property type="molecule type" value="Genomic_DNA"/>
</dbReference>
<feature type="compositionally biased region" description="Polar residues" evidence="5">
    <location>
        <begin position="103"/>
        <end position="117"/>
    </location>
</feature>
<dbReference type="SMART" id="SM00054">
    <property type="entry name" value="EFh"/>
    <property type="match status" value="2"/>
</dbReference>
<sequence length="285" mass="31874">MPLLDEEEAATMPRDASDGEAAAPAPAEADAAAEAERERRAKEEDERRAKEEEERRRVEKQRLLKARAAEIVRKERMSKGDAAERFRETCRRSQEDLRRSRHSSVGSRPTTAPSQASSDHHLTDVGNKLGISPSEVREMRDVFDLIDKDGSGEIDFGEMQSLMRLVGMDSSDETVKVIMSEVDADGSGEVDFGEFCQTILRPTMSKYTVYEVQQAFEDLRRGLSHNHLDGSSRIHRDTLSSALRNFGPKLPRSEADQVCDDLNPEANGDIDYGTVLRMLDPGHVL</sequence>
<dbReference type="CDD" id="cd00051">
    <property type="entry name" value="EFh"/>
    <property type="match status" value="1"/>
</dbReference>
<dbReference type="OrthoDB" id="206376at2759"/>
<dbReference type="InterPro" id="IPR050230">
    <property type="entry name" value="CALM/Myosin/TropC-like"/>
</dbReference>
<dbReference type="PROSITE" id="PS50222">
    <property type="entry name" value="EF_HAND_2"/>
    <property type="match status" value="2"/>
</dbReference>
<dbReference type="AlphaFoldDB" id="A0A8J2T1X5"/>
<dbReference type="PANTHER" id="PTHR23048:SF0">
    <property type="entry name" value="CALMODULIN LIKE 3"/>
    <property type="match status" value="1"/>
</dbReference>
<feature type="region of interest" description="Disordered" evidence="5">
    <location>
        <begin position="1"/>
        <end position="124"/>
    </location>
</feature>
<name>A0A8J2T1X5_9STRA</name>
<keyword evidence="3" id="KW-0677">Repeat</keyword>
<dbReference type="GO" id="GO:0005509">
    <property type="term" value="F:calcium ion binding"/>
    <property type="evidence" value="ECO:0007669"/>
    <property type="project" value="InterPro"/>
</dbReference>
<keyword evidence="4" id="KW-0106">Calcium</keyword>
<evidence type="ECO:0000256" key="3">
    <source>
        <dbReference type="ARBA" id="ARBA00022737"/>
    </source>
</evidence>
<proteinExistence type="inferred from homology"/>
<evidence type="ECO:0000256" key="4">
    <source>
        <dbReference type="ARBA" id="ARBA00022837"/>
    </source>
</evidence>
<organism evidence="7 8">
    <name type="scientific">Pelagomonas calceolata</name>
    <dbReference type="NCBI Taxonomy" id="35677"/>
    <lineage>
        <taxon>Eukaryota</taxon>
        <taxon>Sar</taxon>
        <taxon>Stramenopiles</taxon>
        <taxon>Ochrophyta</taxon>
        <taxon>Pelagophyceae</taxon>
        <taxon>Pelagomonadales</taxon>
        <taxon>Pelagomonadaceae</taxon>
        <taxon>Pelagomonas</taxon>
    </lineage>
</organism>
<feature type="domain" description="EF-hand" evidence="6">
    <location>
        <begin position="170"/>
        <end position="205"/>
    </location>
</feature>
<feature type="domain" description="EF-hand" evidence="6">
    <location>
        <begin position="134"/>
        <end position="169"/>
    </location>
</feature>
<dbReference type="InterPro" id="IPR018247">
    <property type="entry name" value="EF_Hand_1_Ca_BS"/>
</dbReference>
<accession>A0A8J2T1X5</accession>
<dbReference type="PANTHER" id="PTHR23048">
    <property type="entry name" value="MYOSIN LIGHT CHAIN 1, 3"/>
    <property type="match status" value="1"/>
</dbReference>
<dbReference type="Gene3D" id="1.10.238.10">
    <property type="entry name" value="EF-hand"/>
    <property type="match status" value="1"/>
</dbReference>
<dbReference type="SUPFAM" id="SSF47473">
    <property type="entry name" value="EF-hand"/>
    <property type="match status" value="1"/>
</dbReference>
<dbReference type="InterPro" id="IPR011992">
    <property type="entry name" value="EF-hand-dom_pair"/>
</dbReference>
<evidence type="ECO:0000256" key="1">
    <source>
        <dbReference type="ARBA" id="ARBA00005253"/>
    </source>
</evidence>
<comment type="similarity">
    <text evidence="1">Belongs to the centrin family.</text>
</comment>
<dbReference type="PROSITE" id="PS00018">
    <property type="entry name" value="EF_HAND_1"/>
    <property type="match status" value="2"/>
</dbReference>
<dbReference type="InterPro" id="IPR002048">
    <property type="entry name" value="EF_hand_dom"/>
</dbReference>
<evidence type="ECO:0000313" key="8">
    <source>
        <dbReference type="Proteomes" id="UP000789595"/>
    </source>
</evidence>
<keyword evidence="8" id="KW-1185">Reference proteome</keyword>
<feature type="compositionally biased region" description="Low complexity" evidence="5">
    <location>
        <begin position="20"/>
        <end position="32"/>
    </location>
</feature>
<gene>
    <name evidence="7" type="ORF">PECAL_6P13220</name>
</gene>
<comment type="caution">
    <text evidence="7">The sequence shown here is derived from an EMBL/GenBank/DDBJ whole genome shotgun (WGS) entry which is preliminary data.</text>
</comment>
<dbReference type="Proteomes" id="UP000789595">
    <property type="component" value="Unassembled WGS sequence"/>
</dbReference>
<evidence type="ECO:0000313" key="7">
    <source>
        <dbReference type="EMBL" id="CAH0379691.1"/>
    </source>
</evidence>
<protein>
    <recommendedName>
        <fullName evidence="2">Calmodulin</fullName>
    </recommendedName>
</protein>
<dbReference type="GO" id="GO:0016460">
    <property type="term" value="C:myosin II complex"/>
    <property type="evidence" value="ECO:0007669"/>
    <property type="project" value="TreeGrafter"/>
</dbReference>
<reference evidence="7" key="1">
    <citation type="submission" date="2021-11" db="EMBL/GenBank/DDBJ databases">
        <authorList>
            <consortium name="Genoscope - CEA"/>
            <person name="William W."/>
        </authorList>
    </citation>
    <scope>NUCLEOTIDE SEQUENCE</scope>
</reference>